<feature type="region of interest" description="Disordered" evidence="1">
    <location>
        <begin position="31"/>
        <end position="110"/>
    </location>
</feature>
<proteinExistence type="predicted"/>
<feature type="chain" id="PRO_5006632920" evidence="2">
    <location>
        <begin position="31"/>
        <end position="1113"/>
    </location>
</feature>
<feature type="region of interest" description="Disordered" evidence="1">
    <location>
        <begin position="577"/>
        <end position="620"/>
    </location>
</feature>
<evidence type="ECO:0000256" key="2">
    <source>
        <dbReference type="SAM" id="SignalP"/>
    </source>
</evidence>
<feature type="compositionally biased region" description="Low complexity" evidence="1">
    <location>
        <begin position="744"/>
        <end position="782"/>
    </location>
</feature>
<dbReference type="AlphaFoldDB" id="A0A0S7BF87"/>
<protein>
    <submittedName>
        <fullName evidence="3">Uncharacterized protein</fullName>
    </submittedName>
</protein>
<dbReference type="STRING" id="360412.LARV_01419"/>
<feature type="region of interest" description="Disordered" evidence="1">
    <location>
        <begin position="744"/>
        <end position="789"/>
    </location>
</feature>
<name>A0A0S7BF87_9CHLR</name>
<dbReference type="Gene3D" id="2.60.40.10">
    <property type="entry name" value="Immunoglobulins"/>
    <property type="match status" value="6"/>
</dbReference>
<organism evidence="3">
    <name type="scientific">Longilinea arvoryzae</name>
    <dbReference type="NCBI Taxonomy" id="360412"/>
    <lineage>
        <taxon>Bacteria</taxon>
        <taxon>Bacillati</taxon>
        <taxon>Chloroflexota</taxon>
        <taxon>Anaerolineae</taxon>
        <taxon>Anaerolineales</taxon>
        <taxon>Anaerolineaceae</taxon>
        <taxon>Longilinea</taxon>
    </lineage>
</organism>
<feature type="compositionally biased region" description="Polar residues" evidence="1">
    <location>
        <begin position="80"/>
        <end position="94"/>
    </location>
</feature>
<feature type="compositionally biased region" description="Low complexity" evidence="1">
    <location>
        <begin position="48"/>
        <end position="63"/>
    </location>
</feature>
<feature type="region of interest" description="Disordered" evidence="1">
    <location>
        <begin position="183"/>
        <end position="214"/>
    </location>
</feature>
<feature type="region of interest" description="Disordered" evidence="1">
    <location>
        <begin position="531"/>
        <end position="560"/>
    </location>
</feature>
<dbReference type="EMBL" id="DF967972">
    <property type="protein sequence ID" value="GAP13664.1"/>
    <property type="molecule type" value="Genomic_DNA"/>
</dbReference>
<feature type="region of interest" description="Disordered" evidence="1">
    <location>
        <begin position="350"/>
        <end position="372"/>
    </location>
</feature>
<evidence type="ECO:0000313" key="3">
    <source>
        <dbReference type="EMBL" id="GAP13664.1"/>
    </source>
</evidence>
<feature type="compositionally biased region" description="Low complexity" evidence="1">
    <location>
        <begin position="387"/>
        <end position="430"/>
    </location>
</feature>
<feature type="compositionally biased region" description="Low complexity" evidence="1">
    <location>
        <begin position="202"/>
        <end position="214"/>
    </location>
</feature>
<keyword evidence="4" id="KW-1185">Reference proteome</keyword>
<sequence>MSKKTFSSISRCIYLFVILALMLSACGASGQQLAGAGGVEDTQAPESTQAETQTPPEETQPAASTPESTPVTPSEAPGNVSETPQSTLTETTNTPKPPSSSAPAGWDRSSVSVTGKCLTTGEVEFTISNTGSAMTGTTNWRLIVNGSVVQSGTIQLGDHGSQTLTFSYPGVKVILEVDQRPGHPGTGSARADDTCSAPTNTPVPSKTPTATATKVSTPTATFTATATDVPTATATLTVTPTKTSTPTPTLTATPSWDKSSVSVTGKCLTTGEVEFTITNTGSAMSGPTNWRLTVDGTVVQSGTLKLGDHESTTMTFSYPGVKAILVVDQRPGHPGSSSPQADFTCSVPTATPTPTHTFTPTVTKTPTATATNTPTATFTATATNTSTPTATMTQTATATNTPTATATHTPTATMTPTATKTSTPTLTPTPSWDKSSVSVTGKCLTTGEVEFTITNTGSAMSGPTNWRLTVDGTVVQSGTLQLGDHESTTMTFSYPGVKAILVVDQRPGHPGSSSPQADFICSVPTATPTATATHTPTATMTPTATATNTPTATFTPTVTATNTPTATFTATATKTSTPTATFTPTATNTSTPTATLTPTATKTSTPTLTPTPSWDKSSVSVTGKCLTTGEVEFTITNTGSAMSGPTNWRLTVDGTVVQSGTLQLGDHESTTMTFSYPGVKAILVVDQRPGHPGSSSPQADFICSVPTATPTPTHTFTPTVTKTPTATATNTPTATFTATATKTSTPTATFTPTATNTSTPTATATMTPTATKTSTPTLTPTPSWDKSSVSVTGKCKVTGEVEFTITNTGSAMSGPTNWRLTVDGTVVQSGTLQLGDHESTTMTFSYPGVKAILVVDQRPGHPGSSSPQADFICSVPTATPTPTHTFTPTVTKTPTATATNTPTVTYTPTATATNTPTATFTPTATATHTPTATATHTPTATFTPTATATNTPTATFTPTATATNTPTATMTPTVTKTSTPTLTPTPSWDKSSVSVTGKCKVTGEVEFTITNTGSAMSGPTTWRLTVDGTVVQSGTLQLGDHESMTMTFSYPGLKAILVVDQRPGHPGSSSPQADFICSVPTATPTPTHTFTPTVTKTPTATATNTPTATFTPT</sequence>
<dbReference type="PANTHER" id="PTHR45134:SF5">
    <property type="entry name" value="OS08G0543275 PROTEIN"/>
    <property type="match status" value="1"/>
</dbReference>
<feature type="signal peptide" evidence="2">
    <location>
        <begin position="1"/>
        <end position="30"/>
    </location>
</feature>
<feature type="compositionally biased region" description="Low complexity" evidence="1">
    <location>
        <begin position="884"/>
        <end position="986"/>
    </location>
</feature>
<feature type="region of interest" description="Disordered" evidence="1">
    <location>
        <begin position="387"/>
        <end position="438"/>
    </location>
</feature>
<dbReference type="PROSITE" id="PS51257">
    <property type="entry name" value="PROKAR_LIPOPROTEIN"/>
    <property type="match status" value="1"/>
</dbReference>
<reference evidence="3" key="1">
    <citation type="submission" date="2015-07" db="EMBL/GenBank/DDBJ databases">
        <title>Draft Genome Sequences of Anaerolinea thermolimosa IMO-1, Bellilinea caldifistulae GOMI-1, Leptolinea tardivitalis YMTK-2, Levilinea saccharolytica KIBI-1,Longilinea arvoryzae KOME-1, Previously Described as Members of the Anaerolineaceae (Chloroflexi).</title>
        <authorList>
            <person name="Sekiguchi Y."/>
            <person name="Ohashi A."/>
            <person name="Matsuura N."/>
            <person name="Tourlousse M.D."/>
        </authorList>
    </citation>
    <scope>NUCLEOTIDE SEQUENCE [LARGE SCALE GENOMIC DNA]</scope>
    <source>
        <strain evidence="3">KOME-1</strain>
    </source>
</reference>
<keyword evidence="2" id="KW-0732">Signal</keyword>
<accession>A0A0S7BF87</accession>
<feature type="non-terminal residue" evidence="3">
    <location>
        <position position="1113"/>
    </location>
</feature>
<gene>
    <name evidence="3" type="ORF">LARV_01419</name>
</gene>
<feature type="region of interest" description="Disordered" evidence="1">
    <location>
        <begin position="884"/>
        <end position="993"/>
    </location>
</feature>
<dbReference type="PANTHER" id="PTHR45134">
    <property type="entry name" value="OS08G0543275 PROTEIN"/>
    <property type="match status" value="1"/>
</dbReference>
<feature type="region of interest" description="Disordered" evidence="1">
    <location>
        <begin position="1087"/>
        <end position="1113"/>
    </location>
</feature>
<dbReference type="Proteomes" id="UP000055060">
    <property type="component" value="Unassembled WGS sequence"/>
</dbReference>
<feature type="compositionally biased region" description="Low complexity" evidence="1">
    <location>
        <begin position="577"/>
        <end position="612"/>
    </location>
</feature>
<dbReference type="InterPro" id="IPR013783">
    <property type="entry name" value="Ig-like_fold"/>
</dbReference>
<evidence type="ECO:0000313" key="4">
    <source>
        <dbReference type="Proteomes" id="UP000055060"/>
    </source>
</evidence>
<evidence type="ECO:0000256" key="1">
    <source>
        <dbReference type="SAM" id="MobiDB-lite"/>
    </source>
</evidence>